<dbReference type="SUPFAM" id="SSF53474">
    <property type="entry name" value="alpha/beta-Hydrolases"/>
    <property type="match status" value="1"/>
</dbReference>
<sequence>MASVIPGKALAPKALVAELSRPGPYPVLRGELALVGLPGVVFTPESGAGLPAVAFGHDWLQPAARYLGLLRHLASWGIVAAAPDTQRGPFGSHRALAHDLRTALEVCSGVRLGGTARGAAVSVDPGRLGVAGHGMGAGSAVLAAAVPAADTQVQAVGEPYWEVGRGVAVQAVATVALTDTRPSAVEAARAVHLPGLHLAFGKDLVSPPAAGAELLDTAWAGESSLRTLKKATHLGLLEGRHWSDVLLDGKGENATRTLVRALLTGFLLHRLNGDGRYAAAFDGGVKGTEVRTSEAGHRLED</sequence>
<keyword evidence="2" id="KW-1185">Reference proteome</keyword>
<accession>A0ABP9CPC0</accession>
<comment type="caution">
    <text evidence="1">The sequence shown here is derived from an EMBL/GenBank/DDBJ whole genome shotgun (WGS) entry which is preliminary data.</text>
</comment>
<reference evidence="2" key="1">
    <citation type="journal article" date="2019" name="Int. J. Syst. Evol. Microbiol.">
        <title>The Global Catalogue of Microorganisms (GCM) 10K type strain sequencing project: providing services to taxonomists for standard genome sequencing and annotation.</title>
        <authorList>
            <consortium name="The Broad Institute Genomics Platform"/>
            <consortium name="The Broad Institute Genome Sequencing Center for Infectious Disease"/>
            <person name="Wu L."/>
            <person name="Ma J."/>
        </authorList>
    </citation>
    <scope>NUCLEOTIDE SEQUENCE [LARGE SCALE GENOMIC DNA]</scope>
    <source>
        <strain evidence="2">JCM 17979</strain>
    </source>
</reference>
<evidence type="ECO:0000313" key="1">
    <source>
        <dbReference type="EMBL" id="GAA4811944.1"/>
    </source>
</evidence>
<dbReference type="InterPro" id="IPR029058">
    <property type="entry name" value="AB_hydrolase_fold"/>
</dbReference>
<dbReference type="GO" id="GO:0016787">
    <property type="term" value="F:hydrolase activity"/>
    <property type="evidence" value="ECO:0007669"/>
    <property type="project" value="UniProtKB-KW"/>
</dbReference>
<dbReference type="PANTHER" id="PTHR33428:SF14">
    <property type="entry name" value="CARBOXYLESTERASE TYPE B DOMAIN-CONTAINING PROTEIN"/>
    <property type="match status" value="1"/>
</dbReference>
<dbReference type="PANTHER" id="PTHR33428">
    <property type="entry name" value="CHLOROPHYLLASE-2, CHLOROPLASTIC"/>
    <property type="match status" value="1"/>
</dbReference>
<evidence type="ECO:0000313" key="2">
    <source>
        <dbReference type="Proteomes" id="UP001500928"/>
    </source>
</evidence>
<name>A0ABP9CPC0_9PSEU</name>
<dbReference type="Proteomes" id="UP001500928">
    <property type="component" value="Unassembled WGS sequence"/>
</dbReference>
<organism evidence="1 2">
    <name type="scientific">Actinomycetospora chlora</name>
    <dbReference type="NCBI Taxonomy" id="663608"/>
    <lineage>
        <taxon>Bacteria</taxon>
        <taxon>Bacillati</taxon>
        <taxon>Actinomycetota</taxon>
        <taxon>Actinomycetes</taxon>
        <taxon>Pseudonocardiales</taxon>
        <taxon>Pseudonocardiaceae</taxon>
        <taxon>Actinomycetospora</taxon>
    </lineage>
</organism>
<dbReference type="Gene3D" id="3.40.50.1820">
    <property type="entry name" value="alpha/beta hydrolase"/>
    <property type="match status" value="1"/>
</dbReference>
<keyword evidence="1" id="KW-0378">Hydrolase</keyword>
<dbReference type="RefSeq" id="WP_345424392.1">
    <property type="nucleotide sequence ID" value="NZ_BAABHO010000078.1"/>
</dbReference>
<protein>
    <submittedName>
        <fullName evidence="1">Dienelactone hydrolase</fullName>
    </submittedName>
</protein>
<gene>
    <name evidence="1" type="ORF">GCM10023200_57190</name>
</gene>
<proteinExistence type="predicted"/>
<dbReference type="EMBL" id="BAABHO010000078">
    <property type="protein sequence ID" value="GAA4811944.1"/>
    <property type="molecule type" value="Genomic_DNA"/>
</dbReference>